<dbReference type="InterPro" id="IPR036691">
    <property type="entry name" value="Endo/exonu/phosph_ase_sf"/>
</dbReference>
<dbReference type="PANTHER" id="PTHR22748:SF19">
    <property type="entry name" value="ENDONUCLEASE_EXONUCLEASE_PHOSPHATASE DOMAIN-CONTAINING PROTEIN"/>
    <property type="match status" value="1"/>
</dbReference>
<evidence type="ECO:0000259" key="6">
    <source>
        <dbReference type="Pfam" id="PF03372"/>
    </source>
</evidence>
<dbReference type="InterPro" id="IPR005135">
    <property type="entry name" value="Endo/exonuclease/phosphatase"/>
</dbReference>
<feature type="non-terminal residue" evidence="7">
    <location>
        <position position="215"/>
    </location>
</feature>
<keyword evidence="4" id="KW-0378">Hydrolase</keyword>
<evidence type="ECO:0000256" key="4">
    <source>
        <dbReference type="ARBA" id="ARBA00022801"/>
    </source>
</evidence>
<organism evidence="7 8">
    <name type="scientific">Panicum virgatum</name>
    <name type="common">Blackwell switchgrass</name>
    <dbReference type="NCBI Taxonomy" id="38727"/>
    <lineage>
        <taxon>Eukaryota</taxon>
        <taxon>Viridiplantae</taxon>
        <taxon>Streptophyta</taxon>
        <taxon>Embryophyta</taxon>
        <taxon>Tracheophyta</taxon>
        <taxon>Spermatophyta</taxon>
        <taxon>Magnoliopsida</taxon>
        <taxon>Liliopsida</taxon>
        <taxon>Poales</taxon>
        <taxon>Poaceae</taxon>
        <taxon>PACMAD clade</taxon>
        <taxon>Panicoideae</taxon>
        <taxon>Panicodae</taxon>
        <taxon>Paniceae</taxon>
        <taxon>Panicinae</taxon>
        <taxon>Panicum</taxon>
        <taxon>Panicum sect. Hiantes</taxon>
    </lineage>
</organism>
<comment type="cofactor">
    <cofactor evidence="1">
        <name>Mg(2+)</name>
        <dbReference type="ChEBI" id="CHEBI:18420"/>
    </cofactor>
</comment>
<dbReference type="Pfam" id="PF03372">
    <property type="entry name" value="Exo_endo_phos"/>
    <property type="match status" value="1"/>
</dbReference>
<comment type="caution">
    <text evidence="7">The sequence shown here is derived from an EMBL/GenBank/DDBJ whole genome shotgun (WGS) entry which is preliminary data.</text>
</comment>
<dbReference type="GO" id="GO:0006284">
    <property type="term" value="P:base-excision repair"/>
    <property type="evidence" value="ECO:0007669"/>
    <property type="project" value="TreeGrafter"/>
</dbReference>
<keyword evidence="5" id="KW-0460">Magnesium</keyword>
<evidence type="ECO:0000256" key="2">
    <source>
        <dbReference type="ARBA" id="ARBA00007092"/>
    </source>
</evidence>
<evidence type="ECO:0000256" key="5">
    <source>
        <dbReference type="ARBA" id="ARBA00022842"/>
    </source>
</evidence>
<gene>
    <name evidence="7" type="ORF">PVAP13_5KG608321</name>
</gene>
<dbReference type="GO" id="GO:0003906">
    <property type="term" value="F:DNA-(apurinic or apyrimidinic site) endonuclease activity"/>
    <property type="evidence" value="ECO:0007669"/>
    <property type="project" value="TreeGrafter"/>
</dbReference>
<dbReference type="PANTHER" id="PTHR22748">
    <property type="entry name" value="AP ENDONUCLEASE"/>
    <property type="match status" value="1"/>
</dbReference>
<protein>
    <recommendedName>
        <fullName evidence="6">Endonuclease/exonuclease/phosphatase domain-containing protein</fullName>
    </recommendedName>
</protein>
<proteinExistence type="inferred from homology"/>
<dbReference type="GO" id="GO:0046872">
    <property type="term" value="F:metal ion binding"/>
    <property type="evidence" value="ECO:0007669"/>
    <property type="project" value="UniProtKB-KW"/>
</dbReference>
<dbReference type="InterPro" id="IPR004808">
    <property type="entry name" value="AP_endonuc_1"/>
</dbReference>
<dbReference type="GO" id="GO:0008311">
    <property type="term" value="F:double-stranded DNA 3'-5' DNA exonuclease activity"/>
    <property type="evidence" value="ECO:0007669"/>
    <property type="project" value="TreeGrafter"/>
</dbReference>
<keyword evidence="8" id="KW-1185">Reference proteome</keyword>
<dbReference type="Proteomes" id="UP000823388">
    <property type="component" value="Chromosome 5K"/>
</dbReference>
<accession>A0A8T0SNS0</accession>
<evidence type="ECO:0000256" key="3">
    <source>
        <dbReference type="ARBA" id="ARBA00022723"/>
    </source>
</evidence>
<feature type="domain" description="Endonuclease/exonuclease/phosphatase" evidence="6">
    <location>
        <begin position="3"/>
        <end position="174"/>
    </location>
</feature>
<evidence type="ECO:0000256" key="1">
    <source>
        <dbReference type="ARBA" id="ARBA00001946"/>
    </source>
</evidence>
<sequence>GLNCPVRRKVVRDLVRDTKCTIVALQETKLAVFSEALVTDTLGVKFAAHFIALPAQGTRGGALIAVDEDYFTLHHAEFRSHSVTALLRSCRTAEEWWFTVVYGPQGDHEKLLFLQELKTWVDVVGDNWLVMGDFNLILSAADKSNANLNRRLMGEFKNDVTQTRIDRAFCTVAWDLMLPSSGLLAISSLMSDHCPLLLMGGVAVRKFKGFRFESF</sequence>
<dbReference type="GO" id="GO:0005634">
    <property type="term" value="C:nucleus"/>
    <property type="evidence" value="ECO:0007669"/>
    <property type="project" value="TreeGrafter"/>
</dbReference>
<comment type="similarity">
    <text evidence="2">Belongs to the DNA repair enzymes AP/ExoA family.</text>
</comment>
<evidence type="ECO:0000313" key="8">
    <source>
        <dbReference type="Proteomes" id="UP000823388"/>
    </source>
</evidence>
<keyword evidence="3" id="KW-0479">Metal-binding</keyword>
<reference evidence="7" key="1">
    <citation type="submission" date="2020-05" db="EMBL/GenBank/DDBJ databases">
        <title>WGS assembly of Panicum virgatum.</title>
        <authorList>
            <person name="Lovell J.T."/>
            <person name="Jenkins J."/>
            <person name="Shu S."/>
            <person name="Juenger T.E."/>
            <person name="Schmutz J."/>
        </authorList>
    </citation>
    <scope>NUCLEOTIDE SEQUENCE</scope>
    <source>
        <strain evidence="7">AP13</strain>
    </source>
</reference>
<dbReference type="AlphaFoldDB" id="A0A8T0SNS0"/>
<name>A0A8T0SNS0_PANVG</name>
<dbReference type="Gene3D" id="3.60.10.10">
    <property type="entry name" value="Endonuclease/exonuclease/phosphatase"/>
    <property type="match status" value="1"/>
</dbReference>
<feature type="non-terminal residue" evidence="7">
    <location>
        <position position="1"/>
    </location>
</feature>
<dbReference type="GO" id="GO:0008081">
    <property type="term" value="F:phosphoric diester hydrolase activity"/>
    <property type="evidence" value="ECO:0007669"/>
    <property type="project" value="TreeGrafter"/>
</dbReference>
<evidence type="ECO:0000313" key="7">
    <source>
        <dbReference type="EMBL" id="KAG2601152.1"/>
    </source>
</evidence>
<dbReference type="SUPFAM" id="SSF56219">
    <property type="entry name" value="DNase I-like"/>
    <property type="match status" value="1"/>
</dbReference>
<dbReference type="EMBL" id="CM029045">
    <property type="protein sequence ID" value="KAG2601152.1"/>
    <property type="molecule type" value="Genomic_DNA"/>
</dbReference>